<keyword evidence="1" id="KW-1133">Transmembrane helix</keyword>
<evidence type="ECO:0000313" key="9">
    <source>
        <dbReference type="Proteomes" id="UP000442696"/>
    </source>
</evidence>
<keyword evidence="1" id="KW-0472">Membrane</keyword>
<feature type="transmembrane region" description="Helical" evidence="1">
    <location>
        <begin position="12"/>
        <end position="29"/>
    </location>
</feature>
<dbReference type="Proteomes" id="UP000251686">
    <property type="component" value="Unassembled WGS sequence"/>
</dbReference>
<dbReference type="Proteomes" id="UP000443506">
    <property type="component" value="Unassembled WGS sequence"/>
</dbReference>
<comment type="caution">
    <text evidence="3">The sequence shown here is derived from an EMBL/GenBank/DDBJ whole genome shotgun (WGS) entry which is preliminary data.</text>
</comment>
<dbReference type="EMBL" id="CACUNS010000038">
    <property type="protein sequence ID" value="CAA6138367.1"/>
    <property type="molecule type" value="Genomic_DNA"/>
</dbReference>
<proteinExistence type="predicted"/>
<dbReference type="EMBL" id="CAIGXB010000024">
    <property type="protein sequence ID" value="CAC5813009.1"/>
    <property type="molecule type" value="Genomic_DNA"/>
</dbReference>
<evidence type="ECO:0000313" key="10">
    <source>
        <dbReference type="Proteomes" id="UP000443506"/>
    </source>
</evidence>
<dbReference type="EMBL" id="UAUZ02000001">
    <property type="protein sequence ID" value="CAD7352846.1"/>
    <property type="molecule type" value="Genomic_DNA"/>
</dbReference>
<evidence type="ECO:0000313" key="4">
    <source>
        <dbReference type="EMBL" id="CAA4711843.1"/>
    </source>
</evidence>
<evidence type="ECO:0000313" key="5">
    <source>
        <dbReference type="EMBL" id="CAA6138367.1"/>
    </source>
</evidence>
<reference evidence="9 10" key="1">
    <citation type="submission" date="2019-12" db="EMBL/GenBank/DDBJ databases">
        <authorList>
            <consortium name="Pathogen Informatics"/>
        </authorList>
    </citation>
    <scope>NUCLEOTIDE SEQUENCE [LARGE SCALE GENOMIC DNA]</scope>
    <source>
        <strain evidence="8">NCTC13131</strain>
        <strain evidence="2 11">S040_N01_C01</strain>
        <strain evidence="7 14">SG160</strain>
        <strain evidence="5 13">T012_N10_C04</strain>
        <strain evidence="3 9">T012_N16_C08</strain>
        <strain evidence="4 10">T065_N03_C06</strain>
        <strain evidence="6 12">T197_A02_C01</strain>
    </source>
</reference>
<evidence type="ECO:0000313" key="12">
    <source>
        <dbReference type="Proteomes" id="UP000459586"/>
    </source>
</evidence>
<evidence type="ECO:0000313" key="14">
    <source>
        <dbReference type="Proteomes" id="UP000505390"/>
    </source>
</evidence>
<evidence type="ECO:0000313" key="11">
    <source>
        <dbReference type="Proteomes" id="UP000443708"/>
    </source>
</evidence>
<evidence type="ECO:0000313" key="2">
    <source>
        <dbReference type="EMBL" id="CAA4171818.1"/>
    </source>
</evidence>
<accession>A0A2X3R3U0</accession>
<gene>
    <name evidence="8" type="ORF">NCTC13131_00313</name>
    <name evidence="2" type="ORF">SAMEA1029528_02838</name>
    <name evidence="3" type="ORF">SAMEA2078260_02920</name>
    <name evidence="5" type="ORF">SAMEA2078588_02954</name>
    <name evidence="6" type="ORF">SAMEA2080344_02896</name>
    <name evidence="4" type="ORF">SAMEA2081063_02956</name>
    <name evidence="7" type="ORF">SAMEA4008575_02922</name>
</gene>
<dbReference type="Proteomes" id="UP000459702">
    <property type="component" value="Unassembled WGS sequence"/>
</dbReference>
<dbReference type="Proteomes" id="UP000442696">
    <property type="component" value="Unassembled WGS sequence"/>
</dbReference>
<evidence type="ECO:0000256" key="1">
    <source>
        <dbReference type="SAM" id="Phobius"/>
    </source>
</evidence>
<sequence length="33" mass="3923">MKFREAFENFITSKYVLGVLVVLTVYQIIQMLK</sequence>
<evidence type="ECO:0000313" key="6">
    <source>
        <dbReference type="EMBL" id="CAA6399510.1"/>
    </source>
</evidence>
<evidence type="ECO:0000313" key="7">
    <source>
        <dbReference type="EMBL" id="CAC5813009.1"/>
    </source>
</evidence>
<evidence type="ECO:0000313" key="3">
    <source>
        <dbReference type="EMBL" id="CAA4404501.1"/>
    </source>
</evidence>
<evidence type="ECO:0000313" key="8">
    <source>
        <dbReference type="EMBL" id="CAD7352846.1"/>
    </source>
</evidence>
<protein>
    <submittedName>
        <fullName evidence="3">Uncharacterized protein</fullName>
    </submittedName>
</protein>
<keyword evidence="1" id="KW-0812">Transmembrane</keyword>
<dbReference type="EMBL" id="CACTQT010000037">
    <property type="protein sequence ID" value="CAA4404501.1"/>
    <property type="molecule type" value="Genomic_DNA"/>
</dbReference>
<dbReference type="EMBL" id="CACTWD010000039">
    <property type="protein sequence ID" value="CAA4711843.1"/>
    <property type="molecule type" value="Genomic_DNA"/>
</dbReference>
<evidence type="ECO:0000313" key="13">
    <source>
        <dbReference type="Proteomes" id="UP000459702"/>
    </source>
</evidence>
<dbReference type="AlphaFoldDB" id="A0A2X3R3U0"/>
<dbReference type="Proteomes" id="UP000505390">
    <property type="component" value="Unassembled WGS sequence"/>
</dbReference>
<dbReference type="Proteomes" id="UP000443708">
    <property type="component" value="Unassembled WGS sequence"/>
</dbReference>
<dbReference type="Proteomes" id="UP000459586">
    <property type="component" value="Unassembled WGS sequence"/>
</dbReference>
<dbReference type="EMBL" id="CACTPI010000029">
    <property type="protein sequence ID" value="CAA4171818.1"/>
    <property type="molecule type" value="Genomic_DNA"/>
</dbReference>
<dbReference type="EMBL" id="CACURZ010000035">
    <property type="protein sequence ID" value="CAA6399510.1"/>
    <property type="molecule type" value="Genomic_DNA"/>
</dbReference>
<name>A0A2X3R3U0_STAAU</name>
<organism evidence="3 9">
    <name type="scientific">Staphylococcus aureus</name>
    <dbReference type="NCBI Taxonomy" id="1280"/>
    <lineage>
        <taxon>Bacteria</taxon>
        <taxon>Bacillati</taxon>
        <taxon>Bacillota</taxon>
        <taxon>Bacilli</taxon>
        <taxon>Bacillales</taxon>
        <taxon>Staphylococcaceae</taxon>
        <taxon>Staphylococcus</taxon>
    </lineage>
</organism>